<gene>
    <name evidence="2" type="ORF">GCM10007879_31180</name>
</gene>
<evidence type="ECO:0000256" key="1">
    <source>
        <dbReference type="SAM" id="MobiDB-lite"/>
    </source>
</evidence>
<keyword evidence="3" id="KW-1185">Reference proteome</keyword>
<accession>A0ABQ5UWS1</accession>
<dbReference type="Proteomes" id="UP001161405">
    <property type="component" value="Unassembled WGS sequence"/>
</dbReference>
<feature type="region of interest" description="Disordered" evidence="1">
    <location>
        <begin position="35"/>
        <end position="55"/>
    </location>
</feature>
<evidence type="ECO:0000313" key="2">
    <source>
        <dbReference type="EMBL" id="GLQ18869.1"/>
    </source>
</evidence>
<protein>
    <submittedName>
        <fullName evidence="2">Uncharacterized protein</fullName>
    </submittedName>
</protein>
<reference evidence="2" key="2">
    <citation type="submission" date="2023-01" db="EMBL/GenBank/DDBJ databases">
        <title>Draft genome sequence of Maritalea porphyrae strain NBRC 107169.</title>
        <authorList>
            <person name="Sun Q."/>
            <person name="Mori K."/>
        </authorList>
    </citation>
    <scope>NUCLEOTIDE SEQUENCE</scope>
    <source>
        <strain evidence="2">NBRC 107169</strain>
    </source>
</reference>
<organism evidence="2 3">
    <name type="scientific">Maritalea porphyrae</name>
    <dbReference type="NCBI Taxonomy" id="880732"/>
    <lineage>
        <taxon>Bacteria</taxon>
        <taxon>Pseudomonadati</taxon>
        <taxon>Pseudomonadota</taxon>
        <taxon>Alphaproteobacteria</taxon>
        <taxon>Hyphomicrobiales</taxon>
        <taxon>Devosiaceae</taxon>
        <taxon>Maritalea</taxon>
    </lineage>
</organism>
<comment type="caution">
    <text evidence="2">The sequence shown here is derived from an EMBL/GenBank/DDBJ whole genome shotgun (WGS) entry which is preliminary data.</text>
</comment>
<sequence length="106" mass="11460">MVRTILPVQSDTEGSRKPLIGRCFPISPNDQGHNSFGGALVKGIEGSSTPGQRKVGCKSHLREAFDVSFSKNKDEISNASRPAISSTGSFADQRIRCVWLRLSAVN</sequence>
<name>A0ABQ5UWS1_9HYPH</name>
<evidence type="ECO:0000313" key="3">
    <source>
        <dbReference type="Proteomes" id="UP001161405"/>
    </source>
</evidence>
<proteinExistence type="predicted"/>
<reference evidence="2" key="1">
    <citation type="journal article" date="2014" name="Int. J. Syst. Evol. Microbiol.">
        <title>Complete genome of a new Firmicutes species belonging to the dominant human colonic microbiota ('Ruminococcus bicirculans') reveals two chromosomes and a selective capacity to utilize plant glucans.</title>
        <authorList>
            <consortium name="NISC Comparative Sequencing Program"/>
            <person name="Wegmann U."/>
            <person name="Louis P."/>
            <person name="Goesmann A."/>
            <person name="Henrissat B."/>
            <person name="Duncan S.H."/>
            <person name="Flint H.J."/>
        </authorList>
    </citation>
    <scope>NUCLEOTIDE SEQUENCE</scope>
    <source>
        <strain evidence="2">NBRC 107169</strain>
    </source>
</reference>
<dbReference type="EMBL" id="BSNI01000002">
    <property type="protein sequence ID" value="GLQ18869.1"/>
    <property type="molecule type" value="Genomic_DNA"/>
</dbReference>